<comment type="similarity">
    <text evidence="2">Belongs to the EamA transporter family.</text>
</comment>
<feature type="compositionally biased region" description="Gly residues" evidence="6">
    <location>
        <begin position="361"/>
        <end position="370"/>
    </location>
</feature>
<gene>
    <name evidence="9" type="ORF">Aru02nite_25150</name>
</gene>
<evidence type="ECO:0000256" key="2">
    <source>
        <dbReference type="ARBA" id="ARBA00007362"/>
    </source>
</evidence>
<dbReference type="AlphaFoldDB" id="A0A8J3J4T9"/>
<dbReference type="EMBL" id="BOMB01000013">
    <property type="protein sequence ID" value="GID11626.1"/>
    <property type="molecule type" value="Genomic_DNA"/>
</dbReference>
<dbReference type="Pfam" id="PF00892">
    <property type="entry name" value="EamA"/>
    <property type="match status" value="2"/>
</dbReference>
<evidence type="ECO:0000256" key="5">
    <source>
        <dbReference type="ARBA" id="ARBA00023136"/>
    </source>
</evidence>
<feature type="domain" description="EamA" evidence="8">
    <location>
        <begin position="7"/>
        <end position="134"/>
    </location>
</feature>
<feature type="transmembrane region" description="Helical" evidence="7">
    <location>
        <begin position="261"/>
        <end position="281"/>
    </location>
</feature>
<feature type="transmembrane region" description="Helical" evidence="7">
    <location>
        <begin position="90"/>
        <end position="112"/>
    </location>
</feature>
<comment type="caution">
    <text evidence="9">The sequence shown here is derived from an EMBL/GenBank/DDBJ whole genome shotgun (WGS) entry which is preliminary data.</text>
</comment>
<feature type="transmembrane region" description="Helical" evidence="7">
    <location>
        <begin position="209"/>
        <end position="230"/>
    </location>
</feature>
<keyword evidence="4 7" id="KW-1133">Transmembrane helix</keyword>
<evidence type="ECO:0000313" key="10">
    <source>
        <dbReference type="Proteomes" id="UP000612808"/>
    </source>
</evidence>
<feature type="transmembrane region" description="Helical" evidence="7">
    <location>
        <begin position="147"/>
        <end position="166"/>
    </location>
</feature>
<feature type="region of interest" description="Disordered" evidence="6">
    <location>
        <begin position="341"/>
        <end position="386"/>
    </location>
</feature>
<feature type="region of interest" description="Disordered" evidence="6">
    <location>
        <begin position="288"/>
        <end position="310"/>
    </location>
</feature>
<evidence type="ECO:0000256" key="3">
    <source>
        <dbReference type="ARBA" id="ARBA00022692"/>
    </source>
</evidence>
<feature type="domain" description="EamA" evidence="8">
    <location>
        <begin position="148"/>
        <end position="280"/>
    </location>
</feature>
<keyword evidence="10" id="KW-1185">Reference proteome</keyword>
<feature type="transmembrane region" description="Helical" evidence="7">
    <location>
        <begin position="237"/>
        <end position="255"/>
    </location>
</feature>
<evidence type="ECO:0000256" key="4">
    <source>
        <dbReference type="ARBA" id="ARBA00022989"/>
    </source>
</evidence>
<comment type="subcellular location">
    <subcellularLocation>
        <location evidence="1">Membrane</location>
        <topology evidence="1">Multi-pass membrane protein</topology>
    </subcellularLocation>
</comment>
<protein>
    <recommendedName>
        <fullName evidence="8">EamA domain-containing protein</fullName>
    </recommendedName>
</protein>
<dbReference type="PANTHER" id="PTHR32322">
    <property type="entry name" value="INNER MEMBRANE TRANSPORTER"/>
    <property type="match status" value="1"/>
</dbReference>
<feature type="transmembrane region" description="Helical" evidence="7">
    <location>
        <begin position="119"/>
        <end position="141"/>
    </location>
</feature>
<evidence type="ECO:0000256" key="1">
    <source>
        <dbReference type="ARBA" id="ARBA00004141"/>
    </source>
</evidence>
<dbReference type="GO" id="GO:0016020">
    <property type="term" value="C:membrane"/>
    <property type="evidence" value="ECO:0007669"/>
    <property type="project" value="UniProtKB-SubCell"/>
</dbReference>
<evidence type="ECO:0000256" key="6">
    <source>
        <dbReference type="SAM" id="MobiDB-lite"/>
    </source>
</evidence>
<proteinExistence type="inferred from homology"/>
<keyword evidence="3 7" id="KW-0812">Transmembrane</keyword>
<dbReference type="InterPro" id="IPR037185">
    <property type="entry name" value="EmrE-like"/>
</dbReference>
<sequence>MTRRSWFLLLVLSATWGASFLFIDWSLDGLGAPVVVFGRLLVGAATLAVVARPGTFRALRGRWLRLAVFALFEMVLPYLLIAYGEGRVPSGLASMLVSTQMTWVVLLTPLLAPGSRVRPVALAGVAVGLLGVVALADPFGAGRPDPVGVVLVTAAAVSYAAGALLLGRLLPGVPAVPLTAAGQAVAALLVLPFALAYVPRAVPPTRTLVALAVLGIVCTAGGFALFNHLVTRSGPGAASLVSYLAPVFSVAYGVGLAGERLTPAAVLGLVLILAGSALTTVRRRPRGRAVNDGFRPRNAQMASSTPRELRTGPARFSARLPDYVRHRGVRRAPAGLRHRRGRLAPAGVPGVRLGRDRGRGGRGGPVGEAGGQARQPVQGAGRASGR</sequence>
<feature type="transmembrane region" description="Helical" evidence="7">
    <location>
        <begin position="63"/>
        <end position="84"/>
    </location>
</feature>
<reference evidence="9" key="1">
    <citation type="submission" date="2021-01" db="EMBL/GenBank/DDBJ databases">
        <title>Whole genome shotgun sequence of Actinocatenispora rupis NBRC 107355.</title>
        <authorList>
            <person name="Komaki H."/>
            <person name="Tamura T."/>
        </authorList>
    </citation>
    <scope>NUCLEOTIDE SEQUENCE</scope>
    <source>
        <strain evidence="9">NBRC 107355</strain>
    </source>
</reference>
<organism evidence="9 10">
    <name type="scientific">Actinocatenispora rupis</name>
    <dbReference type="NCBI Taxonomy" id="519421"/>
    <lineage>
        <taxon>Bacteria</taxon>
        <taxon>Bacillati</taxon>
        <taxon>Actinomycetota</taxon>
        <taxon>Actinomycetes</taxon>
        <taxon>Micromonosporales</taxon>
        <taxon>Micromonosporaceae</taxon>
        <taxon>Actinocatenispora</taxon>
    </lineage>
</organism>
<dbReference type="Proteomes" id="UP000612808">
    <property type="component" value="Unassembled WGS sequence"/>
</dbReference>
<name>A0A8J3J4T9_9ACTN</name>
<accession>A0A8J3J4T9</accession>
<evidence type="ECO:0000313" key="9">
    <source>
        <dbReference type="EMBL" id="GID11626.1"/>
    </source>
</evidence>
<evidence type="ECO:0000256" key="7">
    <source>
        <dbReference type="SAM" id="Phobius"/>
    </source>
</evidence>
<evidence type="ECO:0000259" key="8">
    <source>
        <dbReference type="Pfam" id="PF00892"/>
    </source>
</evidence>
<dbReference type="InterPro" id="IPR050638">
    <property type="entry name" value="AA-Vitamin_Transporters"/>
</dbReference>
<feature type="transmembrane region" description="Helical" evidence="7">
    <location>
        <begin position="178"/>
        <end position="197"/>
    </location>
</feature>
<keyword evidence="5 7" id="KW-0472">Membrane</keyword>
<feature type="transmembrane region" description="Helical" evidence="7">
    <location>
        <begin position="30"/>
        <end position="51"/>
    </location>
</feature>
<dbReference type="PANTHER" id="PTHR32322:SF2">
    <property type="entry name" value="EAMA DOMAIN-CONTAINING PROTEIN"/>
    <property type="match status" value="1"/>
</dbReference>
<dbReference type="SUPFAM" id="SSF103481">
    <property type="entry name" value="Multidrug resistance efflux transporter EmrE"/>
    <property type="match status" value="2"/>
</dbReference>
<dbReference type="InterPro" id="IPR000620">
    <property type="entry name" value="EamA_dom"/>
</dbReference>